<gene>
    <name evidence="1" type="ORF">H6G43_05355</name>
</gene>
<sequence length="52" mass="6342">MPKLIEIFKVTRVTIYNWMNDWEDNRLLGLYNQKGRGRKLAFNEEQKQKIKS</sequence>
<name>A0ABR8IMZ7_APHFL</name>
<organism evidence="1 2">
    <name type="scientific">Aphanizomenon flos-aquae FACHB-1249</name>
    <dbReference type="NCBI Taxonomy" id="2692889"/>
    <lineage>
        <taxon>Bacteria</taxon>
        <taxon>Bacillati</taxon>
        <taxon>Cyanobacteriota</taxon>
        <taxon>Cyanophyceae</taxon>
        <taxon>Nostocales</taxon>
        <taxon>Aphanizomenonaceae</taxon>
        <taxon>Aphanizomenon</taxon>
    </lineage>
</organism>
<evidence type="ECO:0000313" key="1">
    <source>
        <dbReference type="EMBL" id="MBD2684676.1"/>
    </source>
</evidence>
<accession>A0ABR8IMZ7</accession>
<comment type="caution">
    <text evidence="1">The sequence shown here is derived from an EMBL/GenBank/DDBJ whole genome shotgun (WGS) entry which is preliminary data.</text>
</comment>
<reference evidence="1 2" key="1">
    <citation type="journal article" date="2020" name="ISME J.">
        <title>Comparative genomics reveals insights into cyanobacterial evolution and habitat adaptation.</title>
        <authorList>
            <person name="Chen M.Y."/>
            <person name="Teng W.K."/>
            <person name="Zhao L."/>
            <person name="Hu C.X."/>
            <person name="Zhou Y.K."/>
            <person name="Han B.P."/>
            <person name="Song L.R."/>
            <person name="Shu W.S."/>
        </authorList>
    </citation>
    <scope>NUCLEOTIDE SEQUENCE [LARGE SCALE GENOMIC DNA]</scope>
    <source>
        <strain evidence="1 2">FACHB-1249</strain>
    </source>
</reference>
<proteinExistence type="predicted"/>
<keyword evidence="2" id="KW-1185">Reference proteome</keyword>
<evidence type="ECO:0000313" key="2">
    <source>
        <dbReference type="Proteomes" id="UP000660270"/>
    </source>
</evidence>
<dbReference type="RefSeq" id="WP_190387459.1">
    <property type="nucleotide sequence ID" value="NZ_JACJTM010000008.1"/>
</dbReference>
<protein>
    <submittedName>
        <fullName evidence="1">Helix-turn-helix domain-containing protein</fullName>
    </submittedName>
</protein>
<dbReference type="Proteomes" id="UP000660270">
    <property type="component" value="Unassembled WGS sequence"/>
</dbReference>
<dbReference type="EMBL" id="JACJTM010000008">
    <property type="protein sequence ID" value="MBD2684676.1"/>
    <property type="molecule type" value="Genomic_DNA"/>
</dbReference>